<accession>A0A7R7TFU1</accession>
<protein>
    <submittedName>
        <fullName evidence="2">Uncharacterized protein</fullName>
    </submittedName>
</protein>
<name>A0A7R7TFU1_THETH</name>
<sequence length="39" mass="4282">MRTLLLLAGLLLLAQAQAPYAVEGVARYRGYYPLGSWEG</sequence>
<evidence type="ECO:0000256" key="1">
    <source>
        <dbReference type="SAM" id="SignalP"/>
    </source>
</evidence>
<geneLocation type="plasmid" evidence="2 3">
    <name>pHB5018b</name>
</geneLocation>
<keyword evidence="2" id="KW-0614">Plasmid</keyword>
<reference evidence="3" key="1">
    <citation type="submission" date="2021-01" db="EMBL/GenBank/DDBJ databases">
        <title>Complete Genome Sequence of Thermus thermophilus Strain HB5018, Isolated from Mine Onsen Hot Spring.</title>
        <authorList>
            <person name="Miyazaki K."/>
            <person name="Moriya T."/>
            <person name="Nemoto N."/>
            <person name="Oshima T."/>
            <person name="Yura K."/>
            <person name="Bessho Y."/>
        </authorList>
    </citation>
    <scope>NUCLEOTIDE SEQUENCE [LARGE SCALE GENOMIC DNA]</scope>
    <source>
        <strain evidence="3">HB5018</strain>
        <plasmid evidence="3">pHB5018b</plasmid>
    </source>
</reference>
<gene>
    <name evidence="2" type="ORF">TthHB5018_b23170</name>
</gene>
<proteinExistence type="predicted"/>
<evidence type="ECO:0000313" key="2">
    <source>
        <dbReference type="EMBL" id="BCP67383.1"/>
    </source>
</evidence>
<evidence type="ECO:0000313" key="3">
    <source>
        <dbReference type="Proteomes" id="UP000596099"/>
    </source>
</evidence>
<feature type="signal peptide" evidence="1">
    <location>
        <begin position="1"/>
        <end position="21"/>
    </location>
</feature>
<organism evidence="2 3">
    <name type="scientific">Thermus thermophilus</name>
    <dbReference type="NCBI Taxonomy" id="274"/>
    <lineage>
        <taxon>Bacteria</taxon>
        <taxon>Thermotogati</taxon>
        <taxon>Deinococcota</taxon>
        <taxon>Deinococci</taxon>
        <taxon>Thermales</taxon>
        <taxon>Thermaceae</taxon>
        <taxon>Thermus</taxon>
    </lineage>
</organism>
<keyword evidence="1" id="KW-0732">Signal</keyword>
<dbReference type="AlphaFoldDB" id="A0A7R7TFU1"/>
<dbReference type="Proteomes" id="UP000596099">
    <property type="component" value="Plasmid pHB5018b"/>
</dbReference>
<dbReference type="EMBL" id="AP024271">
    <property type="protein sequence ID" value="BCP67383.1"/>
    <property type="molecule type" value="Genomic_DNA"/>
</dbReference>
<feature type="chain" id="PRO_5032671418" evidence="1">
    <location>
        <begin position="22"/>
        <end position="39"/>
    </location>
</feature>